<dbReference type="AlphaFoldDB" id="A0A0B7BFC3"/>
<protein>
    <submittedName>
        <fullName evidence="3">Uncharacterized protein</fullName>
    </submittedName>
</protein>
<dbReference type="InterPro" id="IPR010487">
    <property type="entry name" value="NGRN/Rrg9"/>
</dbReference>
<feature type="region of interest" description="Disordered" evidence="1">
    <location>
        <begin position="57"/>
        <end position="100"/>
    </location>
</feature>
<evidence type="ECO:0000313" key="3">
    <source>
        <dbReference type="EMBL" id="CEK90986.1"/>
    </source>
</evidence>
<accession>A0A0B7BFC3</accession>
<dbReference type="PANTHER" id="PTHR13475">
    <property type="entry name" value="NEUGRIN"/>
    <property type="match status" value="1"/>
</dbReference>
<name>A0A0B7BFC3_9EUPU</name>
<dbReference type="EMBL" id="HACG01044121">
    <property type="protein sequence ID" value="CEK90986.1"/>
    <property type="molecule type" value="Transcribed_RNA"/>
</dbReference>
<dbReference type="Pfam" id="PF06413">
    <property type="entry name" value="Neugrin"/>
    <property type="match status" value="1"/>
</dbReference>
<proteinExistence type="predicted"/>
<dbReference type="EMBL" id="HACG01044120">
    <property type="protein sequence ID" value="CEK90985.1"/>
    <property type="molecule type" value="Transcribed_RNA"/>
</dbReference>
<evidence type="ECO:0000313" key="2">
    <source>
        <dbReference type="EMBL" id="CEK90985.1"/>
    </source>
</evidence>
<gene>
    <name evidence="3" type="primary">ORF180318</name>
    <name evidence="2" type="synonym">ORF180314</name>
</gene>
<feature type="compositionally biased region" description="Polar residues" evidence="1">
    <location>
        <begin position="79"/>
        <end position="93"/>
    </location>
</feature>
<reference evidence="3" key="1">
    <citation type="submission" date="2014-12" db="EMBL/GenBank/DDBJ databases">
        <title>Insight into the proteome of Arion vulgaris.</title>
        <authorList>
            <person name="Aradska J."/>
            <person name="Bulat T."/>
            <person name="Smidak R."/>
            <person name="Sarate P."/>
            <person name="Gangsoo J."/>
            <person name="Sialana F."/>
            <person name="Bilban M."/>
            <person name="Lubec G."/>
        </authorList>
    </citation>
    <scope>NUCLEOTIDE SEQUENCE</scope>
    <source>
        <tissue evidence="3">Skin</tissue>
    </source>
</reference>
<organism evidence="3">
    <name type="scientific">Arion vulgaris</name>
    <dbReference type="NCBI Taxonomy" id="1028688"/>
    <lineage>
        <taxon>Eukaryota</taxon>
        <taxon>Metazoa</taxon>
        <taxon>Spiralia</taxon>
        <taxon>Lophotrochozoa</taxon>
        <taxon>Mollusca</taxon>
        <taxon>Gastropoda</taxon>
        <taxon>Heterobranchia</taxon>
        <taxon>Euthyneura</taxon>
        <taxon>Panpulmonata</taxon>
        <taxon>Eupulmonata</taxon>
        <taxon>Stylommatophora</taxon>
        <taxon>Helicina</taxon>
        <taxon>Arionoidea</taxon>
        <taxon>Arionidae</taxon>
        <taxon>Arion</taxon>
    </lineage>
</organism>
<feature type="compositionally biased region" description="Polar residues" evidence="1">
    <location>
        <begin position="379"/>
        <end position="394"/>
    </location>
</feature>
<dbReference type="PANTHER" id="PTHR13475:SF3">
    <property type="entry name" value="NEUGRIN"/>
    <property type="match status" value="1"/>
</dbReference>
<feature type="non-terminal residue" evidence="3">
    <location>
        <position position="1"/>
    </location>
</feature>
<dbReference type="GO" id="GO:0005634">
    <property type="term" value="C:nucleus"/>
    <property type="evidence" value="ECO:0007669"/>
    <property type="project" value="TreeGrafter"/>
</dbReference>
<sequence>AVSNNTSGNRAVHVYSMSMRFGLLLLSLNRNISWKLCFERNSKNHLLFQTCSRHTGAYSQNDENDSHRSADTLRPLKVNSFTRKTQSPGTAKNKTARRTPKQIEFVPEEFDEDPLGDTVSKYSTKYDARSAEEDHTRTMIGKMKQMRYKTIERKFFRKPQTPNLLTWAAKEQIRYLHRTDPEEWNIHNLSELFPVSRKDIKRIIDSTFPIFRVQDIIEHDLDVQKNWSDLKSSLEDKGNATTEHDWKAFRNSENNIVIENAVGIKELPFPMEKNFDKFYHKGQFSAIVKDCYDVKEEALMKKREELHSKSEHISEILSNVSQIFQMKTEEKLNKSRFMKSTINSRNSEAGHSERLTTERNIKKVDYVNQKGMAEETMYTFSSQKYKDTPVTSQPEEPGARRNAPYKVNVPQAVQGKTSDDTFVHGDSVYDSNGMFLYRIP</sequence>
<feature type="region of interest" description="Disordered" evidence="1">
    <location>
        <begin position="379"/>
        <end position="404"/>
    </location>
</feature>
<evidence type="ECO:0000256" key="1">
    <source>
        <dbReference type="SAM" id="MobiDB-lite"/>
    </source>
</evidence>